<sequence length="381" mass="43832">MVLPSVFWKKLLWRIRPLAERLLEGCRKLPREECLSVDEQMIPFTGKTQLKQFVPRKPNPVGLKNFVLAAPDGLVLDFEIYQGKKTLLFPGCSGIAESAVMRLSQSLSPGTKLFFDRYFTSSSLLDRLVDKGIGATGPIMNNRLPKGVKLSSESQLKDVGRGAVEMCVRSDDKQMAVRWYDNKAVTFLSSQHGKQPLDSCRRWSAKEKKYIDVQRPHIVQAYNAYMGGVDMADRMISYYRLKARVKKWTVRCIFHFFDMALSNSWIQYRRDMKAMQRKPKDTLKFLEFRSAVGHALIAQAEQESAEEDEEWSPPIKRASLQPKNAKENPAKHLPRLADIPNGARCRLQGCQKKTKFFCIRCDLFFCITKDRWCFETAHTCK</sequence>
<protein>
    <recommendedName>
        <fullName evidence="2">PiggyBac transposable element-derived protein domain-containing protein</fullName>
    </recommendedName>
</protein>
<feature type="domain" description="PiggyBac transposable element-derived protein" evidence="2">
    <location>
        <begin position="14"/>
        <end position="265"/>
    </location>
</feature>
<dbReference type="EMBL" id="JABSTR010001154">
    <property type="protein sequence ID" value="KAH9383532.1"/>
    <property type="molecule type" value="Genomic_DNA"/>
</dbReference>
<dbReference type="OrthoDB" id="6491118at2759"/>
<dbReference type="Pfam" id="PF13843">
    <property type="entry name" value="DDE_Tnp_1_7"/>
    <property type="match status" value="1"/>
</dbReference>
<dbReference type="PANTHER" id="PTHR47272">
    <property type="entry name" value="DDE_TNP_1_7 DOMAIN-CONTAINING PROTEIN"/>
    <property type="match status" value="1"/>
</dbReference>
<organism evidence="3 4">
    <name type="scientific">Haemaphysalis longicornis</name>
    <name type="common">Bush tick</name>
    <dbReference type="NCBI Taxonomy" id="44386"/>
    <lineage>
        <taxon>Eukaryota</taxon>
        <taxon>Metazoa</taxon>
        <taxon>Ecdysozoa</taxon>
        <taxon>Arthropoda</taxon>
        <taxon>Chelicerata</taxon>
        <taxon>Arachnida</taxon>
        <taxon>Acari</taxon>
        <taxon>Parasitiformes</taxon>
        <taxon>Ixodida</taxon>
        <taxon>Ixodoidea</taxon>
        <taxon>Ixodidae</taxon>
        <taxon>Haemaphysalinae</taxon>
        <taxon>Haemaphysalis</taxon>
    </lineage>
</organism>
<reference evidence="3 4" key="1">
    <citation type="journal article" date="2020" name="Cell">
        <title>Large-Scale Comparative Analyses of Tick Genomes Elucidate Their Genetic Diversity and Vector Capacities.</title>
        <authorList>
            <consortium name="Tick Genome and Microbiome Consortium (TIGMIC)"/>
            <person name="Jia N."/>
            <person name="Wang J."/>
            <person name="Shi W."/>
            <person name="Du L."/>
            <person name="Sun Y."/>
            <person name="Zhan W."/>
            <person name="Jiang J.F."/>
            <person name="Wang Q."/>
            <person name="Zhang B."/>
            <person name="Ji P."/>
            <person name="Bell-Sakyi L."/>
            <person name="Cui X.M."/>
            <person name="Yuan T.T."/>
            <person name="Jiang B.G."/>
            <person name="Yang W.F."/>
            <person name="Lam T.T."/>
            <person name="Chang Q.C."/>
            <person name="Ding S.J."/>
            <person name="Wang X.J."/>
            <person name="Zhu J.G."/>
            <person name="Ruan X.D."/>
            <person name="Zhao L."/>
            <person name="Wei J.T."/>
            <person name="Ye R.Z."/>
            <person name="Que T.C."/>
            <person name="Du C.H."/>
            <person name="Zhou Y.H."/>
            <person name="Cheng J.X."/>
            <person name="Dai P.F."/>
            <person name="Guo W.B."/>
            <person name="Han X.H."/>
            <person name="Huang E.J."/>
            <person name="Li L.F."/>
            <person name="Wei W."/>
            <person name="Gao Y.C."/>
            <person name="Liu J.Z."/>
            <person name="Shao H.Z."/>
            <person name="Wang X."/>
            <person name="Wang C.C."/>
            <person name="Yang T.C."/>
            <person name="Huo Q.B."/>
            <person name="Li W."/>
            <person name="Chen H.Y."/>
            <person name="Chen S.E."/>
            <person name="Zhou L.G."/>
            <person name="Ni X.B."/>
            <person name="Tian J.H."/>
            <person name="Sheng Y."/>
            <person name="Liu T."/>
            <person name="Pan Y.S."/>
            <person name="Xia L.Y."/>
            <person name="Li J."/>
            <person name="Zhao F."/>
            <person name="Cao W.C."/>
        </authorList>
    </citation>
    <scope>NUCLEOTIDE SEQUENCE [LARGE SCALE GENOMIC DNA]</scope>
    <source>
        <strain evidence="3">HaeL-2018</strain>
    </source>
</reference>
<proteinExistence type="predicted"/>
<evidence type="ECO:0000313" key="3">
    <source>
        <dbReference type="EMBL" id="KAH9383532.1"/>
    </source>
</evidence>
<dbReference type="OMA" id="KECHITA"/>
<name>A0A9J6H8E6_HAELO</name>
<dbReference type="VEuPathDB" id="VectorBase:HLOH_055565"/>
<feature type="region of interest" description="Disordered" evidence="1">
    <location>
        <begin position="301"/>
        <end position="327"/>
    </location>
</feature>
<comment type="caution">
    <text evidence="3">The sequence shown here is derived from an EMBL/GenBank/DDBJ whole genome shotgun (WGS) entry which is preliminary data.</text>
</comment>
<evidence type="ECO:0000313" key="4">
    <source>
        <dbReference type="Proteomes" id="UP000821853"/>
    </source>
</evidence>
<dbReference type="PANTHER" id="PTHR47272:SF2">
    <property type="entry name" value="PIGGYBAC TRANSPOSABLE ELEMENT-DERIVED PROTEIN 3-LIKE"/>
    <property type="match status" value="1"/>
</dbReference>
<gene>
    <name evidence="3" type="ORF">HPB48_025104</name>
</gene>
<dbReference type="Proteomes" id="UP000821853">
    <property type="component" value="Unassembled WGS sequence"/>
</dbReference>
<accession>A0A9J6H8E6</accession>
<evidence type="ECO:0000256" key="1">
    <source>
        <dbReference type="SAM" id="MobiDB-lite"/>
    </source>
</evidence>
<dbReference type="InterPro" id="IPR029526">
    <property type="entry name" value="PGBD"/>
</dbReference>
<evidence type="ECO:0000259" key="2">
    <source>
        <dbReference type="Pfam" id="PF13843"/>
    </source>
</evidence>
<dbReference type="AlphaFoldDB" id="A0A9J6H8E6"/>
<keyword evidence="4" id="KW-1185">Reference proteome</keyword>